<organism evidence="3 4">
    <name type="scientific">Candidatus Thiomargarita nelsonii</name>
    <dbReference type="NCBI Taxonomy" id="1003181"/>
    <lineage>
        <taxon>Bacteria</taxon>
        <taxon>Pseudomonadati</taxon>
        <taxon>Pseudomonadota</taxon>
        <taxon>Gammaproteobacteria</taxon>
        <taxon>Thiotrichales</taxon>
        <taxon>Thiotrichaceae</taxon>
        <taxon>Thiomargarita</taxon>
    </lineage>
</organism>
<gene>
    <name evidence="3" type="ORF">THIOM_004894</name>
</gene>
<comment type="caution">
    <text evidence="3">The sequence shown here is derived from an EMBL/GenBank/DDBJ whole genome shotgun (WGS) entry which is preliminary data.</text>
</comment>
<dbReference type="Proteomes" id="UP000076962">
    <property type="component" value="Unassembled WGS sequence"/>
</dbReference>
<name>A0A176RUQ0_9GAMM</name>
<evidence type="ECO:0000313" key="4">
    <source>
        <dbReference type="Proteomes" id="UP000076962"/>
    </source>
</evidence>
<accession>A0A176RUQ0</accession>
<protein>
    <submittedName>
        <fullName evidence="3">Membrane protein</fullName>
    </submittedName>
</protein>
<reference evidence="3 4" key="1">
    <citation type="submission" date="2016-05" db="EMBL/GenBank/DDBJ databases">
        <title>Single-cell genome of chain-forming Candidatus Thiomargarita nelsonii and comparison to other large sulfur-oxidizing bacteria.</title>
        <authorList>
            <person name="Winkel M."/>
            <person name="Salman V."/>
            <person name="Woyke T."/>
            <person name="Schulz-Vogt H."/>
            <person name="Richter M."/>
            <person name="Flood B."/>
            <person name="Bailey J."/>
            <person name="Amann R."/>
            <person name="Mussmann M."/>
        </authorList>
    </citation>
    <scope>NUCLEOTIDE SEQUENCE [LARGE SCALE GENOMIC DNA]</scope>
    <source>
        <strain evidence="3 4">THI036</strain>
    </source>
</reference>
<feature type="transmembrane region" description="Helical" evidence="2">
    <location>
        <begin position="76"/>
        <end position="95"/>
    </location>
</feature>
<evidence type="ECO:0000256" key="1">
    <source>
        <dbReference type="SAM" id="MobiDB-lite"/>
    </source>
</evidence>
<feature type="transmembrane region" description="Helical" evidence="2">
    <location>
        <begin position="45"/>
        <end position="64"/>
    </location>
</feature>
<dbReference type="EMBL" id="LUTY01002791">
    <property type="protein sequence ID" value="OAD19467.1"/>
    <property type="molecule type" value="Genomic_DNA"/>
</dbReference>
<keyword evidence="4" id="KW-1185">Reference proteome</keyword>
<feature type="region of interest" description="Disordered" evidence="1">
    <location>
        <begin position="179"/>
        <end position="198"/>
    </location>
</feature>
<keyword evidence="2" id="KW-0472">Membrane</keyword>
<keyword evidence="2" id="KW-1133">Transmembrane helix</keyword>
<dbReference type="AlphaFoldDB" id="A0A176RUQ0"/>
<keyword evidence="2" id="KW-0812">Transmembrane</keyword>
<evidence type="ECO:0000256" key="2">
    <source>
        <dbReference type="SAM" id="Phobius"/>
    </source>
</evidence>
<evidence type="ECO:0000313" key="3">
    <source>
        <dbReference type="EMBL" id="OAD19467.1"/>
    </source>
</evidence>
<proteinExistence type="predicted"/>
<sequence length="198" mass="23364">MIFGIFYVLFAFLNQDHRESCHAYACQHCQSFVEQRRKARKWLSVKWILMSIIAGFIWLLAMVFSYENKYFSGNTVLIVSIVYAISWLISSYLWIKLFEINIRQQYQLAKMSFAPDLVLENLKIFPVGFAWSRQRGRFRMTASVRDVDYLQQLIEANQAQCVIHYSQAQLHKLEQTRPSIKSNKKKSNVSTLFVKSRN</sequence>